<feature type="region of interest" description="Disordered" evidence="3">
    <location>
        <begin position="1"/>
        <end position="22"/>
    </location>
</feature>
<dbReference type="InterPro" id="IPR019791">
    <property type="entry name" value="Haem_peroxidase_animal"/>
</dbReference>
<feature type="compositionally biased region" description="Basic residues" evidence="3">
    <location>
        <begin position="10"/>
        <end position="22"/>
    </location>
</feature>
<evidence type="ECO:0000313" key="5">
    <source>
        <dbReference type="Proteomes" id="UP000230423"/>
    </source>
</evidence>
<dbReference type="GO" id="GO:0046872">
    <property type="term" value="F:metal ion binding"/>
    <property type="evidence" value="ECO:0007669"/>
    <property type="project" value="UniProtKB-KW"/>
</dbReference>
<dbReference type="InterPro" id="IPR010255">
    <property type="entry name" value="Haem_peroxidase_sf"/>
</dbReference>
<sequence>MLLRSEQQRRRCRQREKRGRQIAKRLQDMNHSWSGDRTFQETRKIVGAIIQNILFKEYLPKMLGVAHSKVMGEYKGYDSNVDATIANEFTTSAFRFGHGMIENQHFSGGVDPIIRGFMSTAVKRPHRMTPAITEKMFG</sequence>
<dbReference type="SUPFAM" id="SSF48113">
    <property type="entry name" value="Heme-dependent peroxidases"/>
    <property type="match status" value="1"/>
</dbReference>
<dbReference type="PROSITE" id="PS50292">
    <property type="entry name" value="PEROXIDASE_3"/>
    <property type="match status" value="1"/>
</dbReference>
<evidence type="ECO:0000256" key="3">
    <source>
        <dbReference type="SAM" id="MobiDB-lite"/>
    </source>
</evidence>
<dbReference type="GO" id="GO:0006979">
    <property type="term" value="P:response to oxidative stress"/>
    <property type="evidence" value="ECO:0007669"/>
    <property type="project" value="InterPro"/>
</dbReference>
<keyword evidence="2" id="KW-0479">Metal-binding</keyword>
<dbReference type="EMBL" id="KZ351359">
    <property type="protein sequence ID" value="PIO63042.1"/>
    <property type="molecule type" value="Genomic_DNA"/>
</dbReference>
<dbReference type="PANTHER" id="PTHR11475:SF61">
    <property type="entry name" value="PEROXIDASE MLT-7"/>
    <property type="match status" value="1"/>
</dbReference>
<evidence type="ECO:0000313" key="4">
    <source>
        <dbReference type="EMBL" id="PIO63042.1"/>
    </source>
</evidence>
<protein>
    <submittedName>
        <fullName evidence="4">Heme peroxidase</fullName>
    </submittedName>
</protein>
<gene>
    <name evidence="4" type="ORF">TELCIR_15378</name>
</gene>
<evidence type="ECO:0000256" key="2">
    <source>
        <dbReference type="PIRSR" id="PIRSR619791-2"/>
    </source>
</evidence>
<dbReference type="Gene3D" id="1.10.640.10">
    <property type="entry name" value="Haem peroxidase domain superfamily, animal type"/>
    <property type="match status" value="1"/>
</dbReference>
<evidence type="ECO:0000256" key="1">
    <source>
        <dbReference type="ARBA" id="ARBA00022559"/>
    </source>
</evidence>
<dbReference type="PRINTS" id="PR00457">
    <property type="entry name" value="ANPEROXIDASE"/>
</dbReference>
<dbReference type="GO" id="GO:0004601">
    <property type="term" value="F:peroxidase activity"/>
    <property type="evidence" value="ECO:0007669"/>
    <property type="project" value="UniProtKB-KW"/>
</dbReference>
<feature type="non-terminal residue" evidence="4">
    <location>
        <position position="138"/>
    </location>
</feature>
<keyword evidence="2" id="KW-0408">Iron</keyword>
<keyword evidence="5" id="KW-1185">Reference proteome</keyword>
<dbReference type="GO" id="GO:0005615">
    <property type="term" value="C:extracellular space"/>
    <property type="evidence" value="ECO:0007669"/>
    <property type="project" value="TreeGrafter"/>
</dbReference>
<organism evidence="4 5">
    <name type="scientific">Teladorsagia circumcincta</name>
    <name type="common">Brown stomach worm</name>
    <name type="synonym">Ostertagia circumcincta</name>
    <dbReference type="NCBI Taxonomy" id="45464"/>
    <lineage>
        <taxon>Eukaryota</taxon>
        <taxon>Metazoa</taxon>
        <taxon>Ecdysozoa</taxon>
        <taxon>Nematoda</taxon>
        <taxon>Chromadorea</taxon>
        <taxon>Rhabditida</taxon>
        <taxon>Rhabditina</taxon>
        <taxon>Rhabditomorpha</taxon>
        <taxon>Strongyloidea</taxon>
        <taxon>Trichostrongylidae</taxon>
        <taxon>Teladorsagia</taxon>
    </lineage>
</organism>
<name>A0A2G9U017_TELCI</name>
<keyword evidence="2" id="KW-0349">Heme</keyword>
<dbReference type="GO" id="GO:0020037">
    <property type="term" value="F:heme binding"/>
    <property type="evidence" value="ECO:0007669"/>
    <property type="project" value="InterPro"/>
</dbReference>
<reference evidence="4 5" key="1">
    <citation type="submission" date="2015-09" db="EMBL/GenBank/DDBJ databases">
        <title>Draft genome of the parasitic nematode Teladorsagia circumcincta isolate WARC Sus (inbred).</title>
        <authorList>
            <person name="Mitreva M."/>
        </authorList>
    </citation>
    <scope>NUCLEOTIDE SEQUENCE [LARGE SCALE GENOMIC DNA]</scope>
    <source>
        <strain evidence="4 5">S</strain>
    </source>
</reference>
<dbReference type="Proteomes" id="UP000230423">
    <property type="component" value="Unassembled WGS sequence"/>
</dbReference>
<keyword evidence="1 4" id="KW-0575">Peroxidase</keyword>
<dbReference type="AlphaFoldDB" id="A0A2G9U017"/>
<proteinExistence type="predicted"/>
<feature type="binding site" description="axial binding residue" evidence="2">
    <location>
        <position position="98"/>
    </location>
    <ligand>
        <name>heme b</name>
        <dbReference type="ChEBI" id="CHEBI:60344"/>
    </ligand>
    <ligandPart>
        <name>Fe</name>
        <dbReference type="ChEBI" id="CHEBI:18248"/>
    </ligandPart>
</feature>
<dbReference type="Pfam" id="PF03098">
    <property type="entry name" value="An_peroxidase"/>
    <property type="match status" value="1"/>
</dbReference>
<dbReference type="OrthoDB" id="5840686at2759"/>
<accession>A0A2G9U017</accession>
<keyword evidence="1 4" id="KW-0560">Oxidoreductase</keyword>
<dbReference type="PANTHER" id="PTHR11475">
    <property type="entry name" value="OXIDASE/PEROXIDASE"/>
    <property type="match status" value="1"/>
</dbReference>
<dbReference type="InterPro" id="IPR037120">
    <property type="entry name" value="Haem_peroxidase_sf_animal"/>
</dbReference>